<evidence type="ECO:0000313" key="1">
    <source>
        <dbReference type="EMBL" id="RNA13121.1"/>
    </source>
</evidence>
<organism evidence="1 2">
    <name type="scientific">Brachionus plicatilis</name>
    <name type="common">Marine rotifer</name>
    <name type="synonym">Brachionus muelleri</name>
    <dbReference type="NCBI Taxonomy" id="10195"/>
    <lineage>
        <taxon>Eukaryota</taxon>
        <taxon>Metazoa</taxon>
        <taxon>Spiralia</taxon>
        <taxon>Gnathifera</taxon>
        <taxon>Rotifera</taxon>
        <taxon>Eurotatoria</taxon>
        <taxon>Monogononta</taxon>
        <taxon>Pseudotrocha</taxon>
        <taxon>Ploima</taxon>
        <taxon>Brachionidae</taxon>
        <taxon>Brachionus</taxon>
    </lineage>
</organism>
<protein>
    <submittedName>
        <fullName evidence="1">Uncharacterized protein</fullName>
    </submittedName>
</protein>
<dbReference type="Proteomes" id="UP000276133">
    <property type="component" value="Unassembled WGS sequence"/>
</dbReference>
<name>A0A3M7QPX9_BRAPC</name>
<comment type="caution">
    <text evidence="1">The sequence shown here is derived from an EMBL/GenBank/DDBJ whole genome shotgun (WGS) entry which is preliminary data.</text>
</comment>
<proteinExistence type="predicted"/>
<evidence type="ECO:0000313" key="2">
    <source>
        <dbReference type="Proteomes" id="UP000276133"/>
    </source>
</evidence>
<dbReference type="EMBL" id="REGN01005505">
    <property type="protein sequence ID" value="RNA13121.1"/>
    <property type="molecule type" value="Genomic_DNA"/>
</dbReference>
<keyword evidence="2" id="KW-1185">Reference proteome</keyword>
<reference evidence="1 2" key="1">
    <citation type="journal article" date="2018" name="Sci. Rep.">
        <title>Genomic signatures of local adaptation to the degree of environmental predictability in rotifers.</title>
        <authorList>
            <person name="Franch-Gras L."/>
            <person name="Hahn C."/>
            <person name="Garcia-Roger E.M."/>
            <person name="Carmona M.J."/>
            <person name="Serra M."/>
            <person name="Gomez A."/>
        </authorList>
    </citation>
    <scope>NUCLEOTIDE SEQUENCE [LARGE SCALE GENOMIC DNA]</scope>
    <source>
        <strain evidence="1">HYR1</strain>
    </source>
</reference>
<dbReference type="AlphaFoldDB" id="A0A3M7QPX9"/>
<accession>A0A3M7QPX9</accession>
<feature type="non-terminal residue" evidence="1">
    <location>
        <position position="178"/>
    </location>
</feature>
<sequence>MVPKKAGALDLQWLDRLRIHIMLSVFIIKRVKVIGIKLYQILLLLLQIELNFVFVERVLHNFANRLNGYKIVRLVLVERVKVARVKRARDALWLSLSTRVNLLVESARRLCRRFAKLKIHINHFFLLQLDDATRRLGPRLLSELFAQTLLFLFAELGQLLLEALGGLRLLQIDGQSAL</sequence>
<gene>
    <name evidence="1" type="ORF">BpHYR1_020104</name>
</gene>